<dbReference type="SUPFAM" id="SSF103473">
    <property type="entry name" value="MFS general substrate transporter"/>
    <property type="match status" value="1"/>
</dbReference>
<evidence type="ECO:0000256" key="4">
    <source>
        <dbReference type="ARBA" id="ARBA00022989"/>
    </source>
</evidence>
<dbReference type="OrthoDB" id="6360at2"/>
<protein>
    <submittedName>
        <fullName evidence="8">MFS transporter</fullName>
    </submittedName>
</protein>
<dbReference type="RefSeq" id="WP_142608345.1">
    <property type="nucleotide sequence ID" value="NZ_VDGG01000039.1"/>
</dbReference>
<feature type="transmembrane region" description="Helical" evidence="6">
    <location>
        <begin position="159"/>
        <end position="178"/>
    </location>
</feature>
<evidence type="ECO:0000256" key="5">
    <source>
        <dbReference type="ARBA" id="ARBA00023136"/>
    </source>
</evidence>
<comment type="subcellular location">
    <subcellularLocation>
        <location evidence="1">Cell membrane</location>
        <topology evidence="1">Multi-pass membrane protein</topology>
    </subcellularLocation>
</comment>
<organism evidence="8 9">
    <name type="scientific">Psychrobacillus soli</name>
    <dbReference type="NCBI Taxonomy" id="1543965"/>
    <lineage>
        <taxon>Bacteria</taxon>
        <taxon>Bacillati</taxon>
        <taxon>Bacillota</taxon>
        <taxon>Bacilli</taxon>
        <taxon>Bacillales</taxon>
        <taxon>Bacillaceae</taxon>
        <taxon>Psychrobacillus</taxon>
    </lineage>
</organism>
<reference evidence="8 9" key="1">
    <citation type="submission" date="2019-05" db="EMBL/GenBank/DDBJ databases">
        <title>Psychrobacillus vulpis sp. nov., a new species isolated from feces of a red fox that inhabits in The Tablas de Daimiel Natural Park, Albacete, Spain.</title>
        <authorList>
            <person name="Rodriguez M."/>
            <person name="Reina J.C."/>
            <person name="Bejar V."/>
            <person name="Llamas I."/>
        </authorList>
    </citation>
    <scope>NUCLEOTIDE SEQUENCE [LARGE SCALE GENOMIC DNA]</scope>
    <source>
        <strain evidence="8 9">NHI-2</strain>
    </source>
</reference>
<dbReference type="Proteomes" id="UP000318937">
    <property type="component" value="Unassembled WGS sequence"/>
</dbReference>
<feature type="transmembrane region" description="Helical" evidence="6">
    <location>
        <begin position="251"/>
        <end position="272"/>
    </location>
</feature>
<dbReference type="GO" id="GO:0005886">
    <property type="term" value="C:plasma membrane"/>
    <property type="evidence" value="ECO:0007669"/>
    <property type="project" value="UniProtKB-SubCell"/>
</dbReference>
<evidence type="ECO:0000256" key="2">
    <source>
        <dbReference type="ARBA" id="ARBA00022448"/>
    </source>
</evidence>
<feature type="domain" description="Major facilitator superfamily (MFS) profile" evidence="7">
    <location>
        <begin position="5"/>
        <end position="406"/>
    </location>
</feature>
<sequence length="429" mass="46628">MRWIILALLFILYVINFADKSVLGLAAEPIIHDLNLDFEQFGIAGSSFYWFYAVGSILIASLSLRFGTKKLIIFIAAGWTVSLVAAFFVNSLTVLIIIRVILGFFEGGTLALCIAHLAKWFVDGSRGTANAILLSGATFGAYLTAPVLVQLISGIGWRHTFAVLGAASFVWLIIFLFFKEEPKGSKEVVETTATSKTKASFRDLLKVIATPYFFSILLSFFTVMWLIAWVVVWGPTYLTKIVGLTPGQMSLTFMIMGISAAIVSIIVGKFTDNLFKKSKSAFKSYIRVALIALVISATAFFLTTMVSSPVLAILFLTIGITMNNCIAPFTSSVVSSMAHSSQVGSLLGFKTAIGSTAGIIAPLLTGYLVSIAGEDIRAGFNYGVMASVFLYIVSAILLYITSKKVHVVEELSKEGQQNKNFKKRTITSF</sequence>
<dbReference type="GO" id="GO:0022857">
    <property type="term" value="F:transmembrane transporter activity"/>
    <property type="evidence" value="ECO:0007669"/>
    <property type="project" value="InterPro"/>
</dbReference>
<dbReference type="PROSITE" id="PS50850">
    <property type="entry name" value="MFS"/>
    <property type="match status" value="1"/>
</dbReference>
<feature type="transmembrane region" description="Helical" evidence="6">
    <location>
        <begin position="71"/>
        <end position="90"/>
    </location>
</feature>
<evidence type="ECO:0000313" key="9">
    <source>
        <dbReference type="Proteomes" id="UP000318937"/>
    </source>
</evidence>
<keyword evidence="5 6" id="KW-0472">Membrane</keyword>
<dbReference type="InterPro" id="IPR020846">
    <property type="entry name" value="MFS_dom"/>
</dbReference>
<feature type="transmembrane region" description="Helical" evidence="6">
    <location>
        <begin position="130"/>
        <end position="153"/>
    </location>
</feature>
<keyword evidence="4 6" id="KW-1133">Transmembrane helix</keyword>
<feature type="transmembrane region" description="Helical" evidence="6">
    <location>
        <begin position="310"/>
        <end position="334"/>
    </location>
</feature>
<evidence type="ECO:0000256" key="3">
    <source>
        <dbReference type="ARBA" id="ARBA00022692"/>
    </source>
</evidence>
<gene>
    <name evidence="8" type="ORF">FG383_15750</name>
</gene>
<dbReference type="Pfam" id="PF07690">
    <property type="entry name" value="MFS_1"/>
    <property type="match status" value="1"/>
</dbReference>
<dbReference type="Gene3D" id="1.20.1250.20">
    <property type="entry name" value="MFS general substrate transporter like domains"/>
    <property type="match status" value="2"/>
</dbReference>
<dbReference type="AlphaFoldDB" id="A0A544SWR2"/>
<proteinExistence type="predicted"/>
<evidence type="ECO:0000259" key="7">
    <source>
        <dbReference type="PROSITE" id="PS50850"/>
    </source>
</evidence>
<feature type="transmembrane region" description="Helical" evidence="6">
    <location>
        <begin position="346"/>
        <end position="368"/>
    </location>
</feature>
<keyword evidence="2" id="KW-0813">Transport</keyword>
<feature type="transmembrane region" description="Helical" evidence="6">
    <location>
        <begin position="96"/>
        <end position="118"/>
    </location>
</feature>
<feature type="transmembrane region" description="Helical" evidence="6">
    <location>
        <begin position="212"/>
        <end position="231"/>
    </location>
</feature>
<dbReference type="InterPro" id="IPR036259">
    <property type="entry name" value="MFS_trans_sf"/>
</dbReference>
<dbReference type="InterPro" id="IPR050382">
    <property type="entry name" value="MFS_Na/Anion_cotransporter"/>
</dbReference>
<evidence type="ECO:0000256" key="1">
    <source>
        <dbReference type="ARBA" id="ARBA00004651"/>
    </source>
</evidence>
<feature type="transmembrane region" description="Helical" evidence="6">
    <location>
        <begin position="48"/>
        <end position="64"/>
    </location>
</feature>
<dbReference type="EMBL" id="VDGG01000039">
    <property type="protein sequence ID" value="TQR09649.1"/>
    <property type="molecule type" value="Genomic_DNA"/>
</dbReference>
<feature type="transmembrane region" description="Helical" evidence="6">
    <location>
        <begin position="380"/>
        <end position="400"/>
    </location>
</feature>
<feature type="transmembrane region" description="Helical" evidence="6">
    <location>
        <begin position="284"/>
        <end position="304"/>
    </location>
</feature>
<name>A0A544SWR2_9BACI</name>
<comment type="caution">
    <text evidence="8">The sequence shown here is derived from an EMBL/GenBank/DDBJ whole genome shotgun (WGS) entry which is preliminary data.</text>
</comment>
<dbReference type="InterPro" id="IPR011701">
    <property type="entry name" value="MFS"/>
</dbReference>
<accession>A0A544SWR2</accession>
<keyword evidence="3 6" id="KW-0812">Transmembrane</keyword>
<dbReference type="PANTHER" id="PTHR11662:SF450">
    <property type="entry name" value="BLR1003 PROTEIN"/>
    <property type="match status" value="1"/>
</dbReference>
<evidence type="ECO:0000313" key="8">
    <source>
        <dbReference type="EMBL" id="TQR09649.1"/>
    </source>
</evidence>
<dbReference type="PANTHER" id="PTHR11662">
    <property type="entry name" value="SOLUTE CARRIER FAMILY 17"/>
    <property type="match status" value="1"/>
</dbReference>
<keyword evidence="9" id="KW-1185">Reference proteome</keyword>
<evidence type="ECO:0000256" key="6">
    <source>
        <dbReference type="SAM" id="Phobius"/>
    </source>
</evidence>